<dbReference type="RefSeq" id="WP_104680177.1">
    <property type="nucleotide sequence ID" value="NZ_CP026925.1"/>
</dbReference>
<dbReference type="InterPro" id="IPR023214">
    <property type="entry name" value="HAD_sf"/>
</dbReference>
<dbReference type="NCBIfam" id="TIGR01549">
    <property type="entry name" value="HAD-SF-IA-v1"/>
    <property type="match status" value="1"/>
</dbReference>
<keyword evidence="3" id="KW-0378">Hydrolase</keyword>
<evidence type="ECO:0000256" key="1">
    <source>
        <dbReference type="ARBA" id="ARBA00001946"/>
    </source>
</evidence>
<keyword evidence="2" id="KW-0479">Metal-binding</keyword>
<keyword evidence="4" id="KW-0460">Magnesium</keyword>
<dbReference type="SFLD" id="SFLDG01129">
    <property type="entry name" value="C1.5:_HAD__Beta-PGM__Phosphata"/>
    <property type="match status" value="1"/>
</dbReference>
<dbReference type="PANTHER" id="PTHR46470">
    <property type="entry name" value="N-ACYLNEURAMINATE-9-PHOSPHATASE"/>
    <property type="match status" value="1"/>
</dbReference>
<dbReference type="NCBIfam" id="TIGR01509">
    <property type="entry name" value="HAD-SF-IA-v3"/>
    <property type="match status" value="1"/>
</dbReference>
<reference evidence="5 6" key="1">
    <citation type="submission" date="2018-02" db="EMBL/GenBank/DDBJ databases">
        <title>Complete genome sequence of Agrobacterium tumefaciens 1D1609.</title>
        <authorList>
            <person name="Cho S.-T."/>
            <person name="Haryono M."/>
            <person name="Chang H.-H."/>
            <person name="Santos M.N."/>
            <person name="Lai E.-M."/>
            <person name="Kuo C.-H."/>
        </authorList>
    </citation>
    <scope>NUCLEOTIDE SEQUENCE [LARGE SCALE GENOMIC DNA]</scope>
    <source>
        <strain evidence="5 6">1D1609</strain>
    </source>
</reference>
<dbReference type="InterPro" id="IPR006439">
    <property type="entry name" value="HAD-SF_hydro_IA"/>
</dbReference>
<dbReference type="PANTHER" id="PTHR46470:SF2">
    <property type="entry name" value="GLYCERALDEHYDE 3-PHOSPHATE PHOSPHATASE"/>
    <property type="match status" value="1"/>
</dbReference>
<dbReference type="PRINTS" id="PR00413">
    <property type="entry name" value="HADHALOGNASE"/>
</dbReference>
<dbReference type="InterPro" id="IPR051400">
    <property type="entry name" value="HAD-like_hydrolase"/>
</dbReference>
<accession>A0A2L2LL52</accession>
<comment type="cofactor">
    <cofactor evidence="1">
        <name>Mg(2+)</name>
        <dbReference type="ChEBI" id="CHEBI:18420"/>
    </cofactor>
</comment>
<dbReference type="Pfam" id="PF00702">
    <property type="entry name" value="Hydrolase"/>
    <property type="match status" value="1"/>
</dbReference>
<evidence type="ECO:0000313" key="5">
    <source>
        <dbReference type="EMBL" id="AVH45063.1"/>
    </source>
</evidence>
<gene>
    <name evidence="5" type="ORF">At1D1609_50240</name>
</gene>
<evidence type="ECO:0000256" key="4">
    <source>
        <dbReference type="ARBA" id="ARBA00022842"/>
    </source>
</evidence>
<dbReference type="InterPro" id="IPR036412">
    <property type="entry name" value="HAD-like_sf"/>
</dbReference>
<evidence type="ECO:0000313" key="6">
    <source>
        <dbReference type="Proteomes" id="UP000237717"/>
    </source>
</evidence>
<evidence type="ECO:0000256" key="2">
    <source>
        <dbReference type="ARBA" id="ARBA00022723"/>
    </source>
</evidence>
<name>A0A2L2LL52_AGRTU</name>
<dbReference type="GO" id="GO:0046872">
    <property type="term" value="F:metal ion binding"/>
    <property type="evidence" value="ECO:0007669"/>
    <property type="project" value="UniProtKB-KW"/>
</dbReference>
<organism evidence="5 6">
    <name type="scientific">Agrobacterium tumefaciens</name>
    <dbReference type="NCBI Taxonomy" id="358"/>
    <lineage>
        <taxon>Bacteria</taxon>
        <taxon>Pseudomonadati</taxon>
        <taxon>Pseudomonadota</taxon>
        <taxon>Alphaproteobacteria</taxon>
        <taxon>Hyphomicrobiales</taxon>
        <taxon>Rhizobiaceae</taxon>
        <taxon>Rhizobium/Agrobacterium group</taxon>
        <taxon>Agrobacterium</taxon>
        <taxon>Agrobacterium tumefaciens complex</taxon>
    </lineage>
</organism>
<dbReference type="AlphaFoldDB" id="A0A2L2LL52"/>
<dbReference type="EMBL" id="CP026925">
    <property type="protein sequence ID" value="AVH45063.1"/>
    <property type="molecule type" value="Genomic_DNA"/>
</dbReference>
<dbReference type="GO" id="GO:0044281">
    <property type="term" value="P:small molecule metabolic process"/>
    <property type="evidence" value="ECO:0007669"/>
    <property type="project" value="UniProtKB-ARBA"/>
</dbReference>
<dbReference type="SFLD" id="SFLDS00003">
    <property type="entry name" value="Haloacid_Dehalogenase"/>
    <property type="match status" value="1"/>
</dbReference>
<sequence>MIGHFNSLGQPRGVIFDLFFTLLKEDFTGPFYRTMARDLGIDAGTFLAAFRSLSRSSMLGEISSMEERVWKTARLCELERDRDVVGEVVARNIELFYSAIEVYNDSVSALLRLRKAGIPTGIASNASAHSKAVLGRSGLDELVTASVLSYEVRCMKPEPAIYEHICEMIGVAPANCIFVGDGGDRELEGARALGMKTILIDRDLSHTDAARPFADLCVRSVAEAVDAVL</sequence>
<evidence type="ECO:0008006" key="7">
    <source>
        <dbReference type="Google" id="ProtNLM"/>
    </source>
</evidence>
<dbReference type="SUPFAM" id="SSF56784">
    <property type="entry name" value="HAD-like"/>
    <property type="match status" value="1"/>
</dbReference>
<dbReference type="Gene3D" id="3.40.50.1000">
    <property type="entry name" value="HAD superfamily/HAD-like"/>
    <property type="match status" value="1"/>
</dbReference>
<protein>
    <recommendedName>
        <fullName evidence="7">HAD family hydrolase</fullName>
    </recommendedName>
</protein>
<dbReference type="GO" id="GO:0016791">
    <property type="term" value="F:phosphatase activity"/>
    <property type="evidence" value="ECO:0007669"/>
    <property type="project" value="TreeGrafter"/>
</dbReference>
<dbReference type="Proteomes" id="UP000237717">
    <property type="component" value="Chromosome II"/>
</dbReference>
<evidence type="ECO:0000256" key="3">
    <source>
        <dbReference type="ARBA" id="ARBA00022801"/>
    </source>
</evidence>
<proteinExistence type="predicted"/>